<dbReference type="Pfam" id="PF00106">
    <property type="entry name" value="adh_short"/>
    <property type="match status" value="1"/>
</dbReference>
<feature type="domain" description="Ketoreductase" evidence="4">
    <location>
        <begin position="2"/>
        <end position="213"/>
    </location>
</feature>
<dbReference type="GO" id="GO:0016491">
    <property type="term" value="F:oxidoreductase activity"/>
    <property type="evidence" value="ECO:0007669"/>
    <property type="project" value="UniProtKB-KW"/>
</dbReference>
<dbReference type="SUPFAM" id="SSF51735">
    <property type="entry name" value="NAD(P)-binding Rossmann-fold domains"/>
    <property type="match status" value="1"/>
</dbReference>
<evidence type="ECO:0000256" key="1">
    <source>
        <dbReference type="ARBA" id="ARBA00006484"/>
    </source>
</evidence>
<reference evidence="5 6" key="1">
    <citation type="submission" date="2021-01" db="EMBL/GenBank/DDBJ databases">
        <title>Whole genome sequence of Paenibacillus sonchi LMG 24727 for comparative genomics.</title>
        <authorList>
            <person name="Lee G."/>
            <person name="Kim M.-J."/>
            <person name="Lim K."/>
            <person name="Shin J.-H."/>
        </authorList>
    </citation>
    <scope>NUCLEOTIDE SEQUENCE [LARGE SCALE GENOMIC DNA]</scope>
    <source>
        <strain evidence="5 6">LMG 24727</strain>
    </source>
</reference>
<dbReference type="PANTHER" id="PTHR42879">
    <property type="entry name" value="3-OXOACYL-(ACYL-CARRIER-PROTEIN) REDUCTASE"/>
    <property type="match status" value="1"/>
</dbReference>
<dbReference type="KEGG" id="pson:JI735_00205"/>
<dbReference type="InterPro" id="IPR050259">
    <property type="entry name" value="SDR"/>
</dbReference>
<dbReference type="FunFam" id="3.40.50.720:FF:000173">
    <property type="entry name" value="3-oxoacyl-[acyl-carrier protein] reductase"/>
    <property type="match status" value="1"/>
</dbReference>
<dbReference type="RefSeq" id="WP_051051556.1">
    <property type="nucleotide sequence ID" value="NZ_CP068595.1"/>
</dbReference>
<dbReference type="Gene3D" id="3.40.50.720">
    <property type="entry name" value="NAD(P)-binding Rossmann-like Domain"/>
    <property type="match status" value="1"/>
</dbReference>
<dbReference type="InterPro" id="IPR057326">
    <property type="entry name" value="KR_dom"/>
</dbReference>
<dbReference type="EMBL" id="CP068595">
    <property type="protein sequence ID" value="QQZ61280.1"/>
    <property type="molecule type" value="Genomic_DNA"/>
</dbReference>
<dbReference type="AlphaFoldDB" id="A0A974PCD1"/>
<comment type="similarity">
    <text evidence="1 3">Belongs to the short-chain dehydrogenases/reductases (SDR) family.</text>
</comment>
<keyword evidence="6" id="KW-1185">Reference proteome</keyword>
<proteinExistence type="inferred from homology"/>
<dbReference type="PANTHER" id="PTHR42879:SF2">
    <property type="entry name" value="3-OXOACYL-[ACYL-CARRIER-PROTEIN] REDUCTASE FABG"/>
    <property type="match status" value="1"/>
</dbReference>
<accession>A0A974PCD1</accession>
<name>A0A974PCD1_9BACL</name>
<organism evidence="5 6">
    <name type="scientific">Paenibacillus sonchi</name>
    <dbReference type="NCBI Taxonomy" id="373687"/>
    <lineage>
        <taxon>Bacteria</taxon>
        <taxon>Bacillati</taxon>
        <taxon>Bacillota</taxon>
        <taxon>Bacilli</taxon>
        <taxon>Bacillales</taxon>
        <taxon>Paenibacillaceae</taxon>
        <taxon>Paenibacillus</taxon>
        <taxon>Paenibacillus sonchi group</taxon>
    </lineage>
</organism>
<evidence type="ECO:0000256" key="2">
    <source>
        <dbReference type="ARBA" id="ARBA00023002"/>
    </source>
</evidence>
<dbReference type="InterPro" id="IPR020904">
    <property type="entry name" value="Sc_DH/Rdtase_CS"/>
</dbReference>
<protein>
    <submittedName>
        <fullName evidence="5">SDR family oxidoreductase</fullName>
    </submittedName>
</protein>
<sequence>MKTVLITGATRGIGRSIALELGRCGYQVAVNGLHDERIRQVVEDIRRTGGRAEGFCASVADPAAVTAMMNEVIDKMGSMEILIHNAGIIKDRKCESMSDLEWQTVLDVHLNGAFYCIQRALSHLSQHEGDIVLMTSTAGLAGSTGQVNYSAAKAGLLGLLWTLADELKPKRIRVNGIAPAAVTDMTRPVIQHLKEKYAQRNEPFPDAWKLGEADDVARFVRALLDQQDPELTGKVFGINGRQVTHWQKPQPSAPVTSGPEDFFELWKQRKEHEEDACF</sequence>
<dbReference type="PRINTS" id="PR00081">
    <property type="entry name" value="GDHRDH"/>
</dbReference>
<dbReference type="GO" id="GO:0032787">
    <property type="term" value="P:monocarboxylic acid metabolic process"/>
    <property type="evidence" value="ECO:0007669"/>
    <property type="project" value="UniProtKB-ARBA"/>
</dbReference>
<gene>
    <name evidence="5" type="ORF">JI735_00205</name>
</gene>
<dbReference type="SMART" id="SM00822">
    <property type="entry name" value="PKS_KR"/>
    <property type="match status" value="1"/>
</dbReference>
<dbReference type="PRINTS" id="PR00080">
    <property type="entry name" value="SDRFAMILY"/>
</dbReference>
<dbReference type="InterPro" id="IPR002347">
    <property type="entry name" value="SDR_fam"/>
</dbReference>
<dbReference type="Proteomes" id="UP000595841">
    <property type="component" value="Chromosome"/>
</dbReference>
<keyword evidence="2" id="KW-0560">Oxidoreductase</keyword>
<evidence type="ECO:0000313" key="5">
    <source>
        <dbReference type="EMBL" id="QQZ61280.1"/>
    </source>
</evidence>
<dbReference type="InterPro" id="IPR036291">
    <property type="entry name" value="NAD(P)-bd_dom_sf"/>
</dbReference>
<evidence type="ECO:0000256" key="3">
    <source>
        <dbReference type="RuleBase" id="RU000363"/>
    </source>
</evidence>
<evidence type="ECO:0000259" key="4">
    <source>
        <dbReference type="SMART" id="SM00822"/>
    </source>
</evidence>
<dbReference type="PROSITE" id="PS00061">
    <property type="entry name" value="ADH_SHORT"/>
    <property type="match status" value="1"/>
</dbReference>
<evidence type="ECO:0000313" key="6">
    <source>
        <dbReference type="Proteomes" id="UP000595841"/>
    </source>
</evidence>